<keyword evidence="2" id="KW-0472">Membrane</keyword>
<name>A0A1X2H274_SYNRA</name>
<dbReference type="OrthoDB" id="416496at2759"/>
<feature type="region of interest" description="Disordered" evidence="1">
    <location>
        <begin position="62"/>
        <end position="85"/>
    </location>
</feature>
<accession>A0A1X2H274</accession>
<comment type="caution">
    <text evidence="4">The sequence shown here is derived from an EMBL/GenBank/DDBJ whole genome shotgun (WGS) entry which is preliminary data.</text>
</comment>
<dbReference type="SUPFAM" id="SSF53335">
    <property type="entry name" value="S-adenosyl-L-methionine-dependent methyltransferases"/>
    <property type="match status" value="1"/>
</dbReference>
<dbReference type="GO" id="GO:0008168">
    <property type="term" value="F:methyltransferase activity"/>
    <property type="evidence" value="ECO:0007669"/>
    <property type="project" value="UniProtKB-KW"/>
</dbReference>
<keyword evidence="2" id="KW-1133">Transmembrane helix</keyword>
<gene>
    <name evidence="4" type="ORF">BCR43DRAFT_497454</name>
</gene>
<feature type="compositionally biased region" description="Polar residues" evidence="1">
    <location>
        <begin position="76"/>
        <end position="85"/>
    </location>
</feature>
<feature type="domain" description="Methyltransferase type 12" evidence="3">
    <location>
        <begin position="128"/>
        <end position="219"/>
    </location>
</feature>
<dbReference type="InterPro" id="IPR029063">
    <property type="entry name" value="SAM-dependent_MTases_sf"/>
</dbReference>
<evidence type="ECO:0000256" key="1">
    <source>
        <dbReference type="SAM" id="MobiDB-lite"/>
    </source>
</evidence>
<dbReference type="OMA" id="EKLMRMG"/>
<feature type="transmembrane region" description="Helical" evidence="2">
    <location>
        <begin position="34"/>
        <end position="56"/>
    </location>
</feature>
<dbReference type="InParanoid" id="A0A1X2H274"/>
<keyword evidence="5" id="KW-1185">Reference proteome</keyword>
<dbReference type="PANTHER" id="PTHR42912">
    <property type="entry name" value="METHYLTRANSFERASE"/>
    <property type="match status" value="1"/>
</dbReference>
<keyword evidence="4" id="KW-0808">Transferase</keyword>
<evidence type="ECO:0000313" key="5">
    <source>
        <dbReference type="Proteomes" id="UP000242180"/>
    </source>
</evidence>
<keyword evidence="4" id="KW-0489">Methyltransferase</keyword>
<dbReference type="AlphaFoldDB" id="A0A1X2H274"/>
<evidence type="ECO:0000256" key="2">
    <source>
        <dbReference type="SAM" id="Phobius"/>
    </source>
</evidence>
<keyword evidence="2" id="KW-0812">Transmembrane</keyword>
<dbReference type="Pfam" id="PF08242">
    <property type="entry name" value="Methyltransf_12"/>
    <property type="match status" value="1"/>
</dbReference>
<proteinExistence type="predicted"/>
<dbReference type="GO" id="GO:0032259">
    <property type="term" value="P:methylation"/>
    <property type="evidence" value="ECO:0007669"/>
    <property type="project" value="UniProtKB-KW"/>
</dbReference>
<feature type="region of interest" description="Disordered" evidence="1">
    <location>
        <begin position="1"/>
        <end position="31"/>
    </location>
</feature>
<evidence type="ECO:0000259" key="3">
    <source>
        <dbReference type="Pfam" id="PF08242"/>
    </source>
</evidence>
<protein>
    <submittedName>
        <fullName evidence="4">S-adenosyl-L-methionine-dependent methyltransferase</fullName>
    </submittedName>
</protein>
<sequence>MAKRPPTFQPKATPIRPKITPTGQAGNGKPAPRLMPILIGGGLLYVTATYVSMVVFKSKTDTEKQQDEHHHHGLPTHSSSVTPGSYDTNPVWEKLARNYDKEIGSDEFVMGIGLMRRWLVGQAKGDVLEASTGTGRNFEYYKPDQVTSATFTDKSESMLSEAKSKFEQYKTKFQARFEQINVDAQPTQKYDTVVDTFGLCSCGDPEEALISLARACKPNEESRILLLEHGRSHYDWLNRILDSNVDKHVMRWGCWWNRDLMGLFEREKVKQHIEIVKVYRWHLGTTCYIVAKPRTPHKEQEK</sequence>
<dbReference type="InterPro" id="IPR050508">
    <property type="entry name" value="Methyltransf_Superfamily"/>
</dbReference>
<dbReference type="PANTHER" id="PTHR42912:SF83">
    <property type="entry name" value="METHYLTRANSFERASE TYPE 11 DOMAIN-CONTAINING PROTEIN"/>
    <property type="match status" value="1"/>
</dbReference>
<organism evidence="4 5">
    <name type="scientific">Syncephalastrum racemosum</name>
    <name type="common">Filamentous fungus</name>
    <dbReference type="NCBI Taxonomy" id="13706"/>
    <lineage>
        <taxon>Eukaryota</taxon>
        <taxon>Fungi</taxon>
        <taxon>Fungi incertae sedis</taxon>
        <taxon>Mucoromycota</taxon>
        <taxon>Mucoromycotina</taxon>
        <taxon>Mucoromycetes</taxon>
        <taxon>Mucorales</taxon>
        <taxon>Syncephalastraceae</taxon>
        <taxon>Syncephalastrum</taxon>
    </lineage>
</organism>
<dbReference type="InterPro" id="IPR013217">
    <property type="entry name" value="Methyltransf_12"/>
</dbReference>
<dbReference type="STRING" id="13706.A0A1X2H274"/>
<reference evidence="4 5" key="1">
    <citation type="submission" date="2016-07" db="EMBL/GenBank/DDBJ databases">
        <title>Pervasive Adenine N6-methylation of Active Genes in Fungi.</title>
        <authorList>
            <consortium name="DOE Joint Genome Institute"/>
            <person name="Mondo S.J."/>
            <person name="Dannebaum R.O."/>
            <person name="Kuo R.C."/>
            <person name="Labutti K."/>
            <person name="Haridas S."/>
            <person name="Kuo A."/>
            <person name="Salamov A."/>
            <person name="Ahrendt S.R."/>
            <person name="Lipzen A."/>
            <person name="Sullivan W."/>
            <person name="Andreopoulos W.B."/>
            <person name="Clum A."/>
            <person name="Lindquist E."/>
            <person name="Daum C."/>
            <person name="Ramamoorthy G.K."/>
            <person name="Gryganskyi A."/>
            <person name="Culley D."/>
            <person name="Magnuson J.K."/>
            <person name="James T.Y."/>
            <person name="O'Malley M.A."/>
            <person name="Stajich J.E."/>
            <person name="Spatafora J.W."/>
            <person name="Visel A."/>
            <person name="Grigoriev I.V."/>
        </authorList>
    </citation>
    <scope>NUCLEOTIDE SEQUENCE [LARGE SCALE GENOMIC DNA]</scope>
    <source>
        <strain evidence="4 5">NRRL 2496</strain>
    </source>
</reference>
<evidence type="ECO:0000313" key="4">
    <source>
        <dbReference type="EMBL" id="ORY91893.1"/>
    </source>
</evidence>
<dbReference type="EMBL" id="MCGN01000010">
    <property type="protein sequence ID" value="ORY91893.1"/>
    <property type="molecule type" value="Genomic_DNA"/>
</dbReference>
<dbReference type="Gene3D" id="3.40.50.150">
    <property type="entry name" value="Vaccinia Virus protein VP39"/>
    <property type="match status" value="1"/>
</dbReference>
<dbReference type="Proteomes" id="UP000242180">
    <property type="component" value="Unassembled WGS sequence"/>
</dbReference>